<dbReference type="Proteomes" id="UP000316291">
    <property type="component" value="Unassembled WGS sequence"/>
</dbReference>
<accession>A0A562QXT5</accession>
<gene>
    <name evidence="1" type="ORF">IQ16_07092</name>
</gene>
<reference evidence="1 2" key="1">
    <citation type="journal article" date="2015" name="Stand. Genomic Sci.">
        <title>Genomic Encyclopedia of Bacterial and Archaeal Type Strains, Phase III: the genomes of soil and plant-associated and newly described type strains.</title>
        <authorList>
            <person name="Whitman W.B."/>
            <person name="Woyke T."/>
            <person name="Klenk H.P."/>
            <person name="Zhou Y."/>
            <person name="Lilburn T.G."/>
            <person name="Beck B.J."/>
            <person name="De Vos P."/>
            <person name="Vandamme P."/>
            <person name="Eisen J.A."/>
            <person name="Garrity G."/>
            <person name="Hugenholtz P."/>
            <person name="Kyrpides N.C."/>
        </authorList>
    </citation>
    <scope>NUCLEOTIDE SEQUENCE [LARGE SCALE GENOMIC DNA]</scope>
    <source>
        <strain evidence="1 2">CGMCC 1.10948</strain>
    </source>
</reference>
<protein>
    <submittedName>
        <fullName evidence="1">SIR2-like protein</fullName>
    </submittedName>
</protein>
<evidence type="ECO:0000313" key="1">
    <source>
        <dbReference type="EMBL" id="TWI61403.1"/>
    </source>
</evidence>
<evidence type="ECO:0000313" key="2">
    <source>
        <dbReference type="Proteomes" id="UP000316291"/>
    </source>
</evidence>
<sequence length="583" mass="62891">MRVCSTTRHGYLTVPTALDITIVETLALLDGDFAEFAAGIAHDQYAIWLGAGVSLGKLPGLEGVAGEVLEHLRIRIDSTNAACKFRRSLDRILNLILSPEDWKEIDYAKSATDWKIFGRIKKNLTGAYSRMLDQHPQGELPDYLVWDAVKVVERYGDPSITPGPEHFGLAALIAEGVASDVASANWDALIEKAIVAIAGSPVGLLQVRILPEDVRDSSARARFYKFHGCAVLGGEDEARYRERIVGRASQIHGWADKAENKVIAGKLLDLAISKSTLMLGLSAQDTNIQNIFVVAQQSLPASFPTHPPAVVLSENSVGADQLSLLQNFYKTDYVAKSEEIEKSALLRAYSRSLLPALWLHVVCSKLETFLEGSASGLTAAEKSRLRSALRTLRNGVAATALPDQYEQFMVTALSLAGRAMNFFRDGRRINAAAGLYSPLSMSSVPKSLHEPGFSSSGIQELALGIALVALAATEGFWECRVSGLSDPGGGALRLAGAVRSAEVFFAANNQSASRLIAGGYAAEDSDTIILHSHEAPARAARHPTSPPGRTLRRRRREISLSRLSGASNSLDEILKNLRAEIAV</sequence>
<dbReference type="EMBL" id="VLLA01000025">
    <property type="protein sequence ID" value="TWI61403.1"/>
    <property type="molecule type" value="Genomic_DNA"/>
</dbReference>
<proteinExistence type="predicted"/>
<keyword evidence="2" id="KW-1185">Reference proteome</keyword>
<organism evidence="1 2">
    <name type="scientific">Bradyrhizobium huanghuaihaiense</name>
    <dbReference type="NCBI Taxonomy" id="990078"/>
    <lineage>
        <taxon>Bacteria</taxon>
        <taxon>Pseudomonadati</taxon>
        <taxon>Pseudomonadota</taxon>
        <taxon>Alphaproteobacteria</taxon>
        <taxon>Hyphomicrobiales</taxon>
        <taxon>Nitrobacteraceae</taxon>
        <taxon>Bradyrhizobium</taxon>
    </lineage>
</organism>
<dbReference type="OrthoDB" id="9148542at2"/>
<name>A0A562QXT5_9BRAD</name>
<dbReference type="AlphaFoldDB" id="A0A562QXT5"/>
<dbReference type="Pfam" id="PF13289">
    <property type="entry name" value="SIR2_2"/>
    <property type="match status" value="1"/>
</dbReference>
<comment type="caution">
    <text evidence="1">The sequence shown here is derived from an EMBL/GenBank/DDBJ whole genome shotgun (WGS) entry which is preliminary data.</text>
</comment>